<keyword evidence="4 10" id="KW-0812">Transmembrane</keyword>
<evidence type="ECO:0000256" key="8">
    <source>
        <dbReference type="ARBA" id="ARBA00023136"/>
    </source>
</evidence>
<keyword evidence="6" id="KW-0067">ATP-binding</keyword>
<sequence>MELTDYWKVLRAHWVSVIAITLVGGIAAFGWTLTQTKVYSADASGIISVGVNKDLGTAMAGESYSKSRAKSYLDVAKSRSVAETVIDDLKLQGTTPEQLISRISAQNPQDTATLKFTAQASTPESARDLAEAWVRAVGQQVDQLERGGAKAGETSIVSFVSLDAAQLPTSPTSPNTRLALMIGIVAGLLLAIGYALLRNIFDRRVRSAAQLESETGVAVIGTVPFHTNFDGVNRLVLSRGGNDLENKNHQDYAVAEAIRELRTNLQFMDVDAPPRIIVVTSALPGEGKTTVVANLAQTIAASGQRVVVVDGDLRRPTVAKTFGLLTNVGLTDVLIGRATLNDVLQPWGESGDLFVLGAGSVPPNPSELLGSNAMHSMLEDIAKHAIVLVDAPPLLPVTDAAILTARTDGALVVSRAGKTTYDQLKRALQNLERVKGRPLGLIINGVSRKSTKGEDYGYQYYTYYNRKESGEDSARASHVPVGESKAVEATALEPLGEQRRGRRRERTHAL</sequence>
<feature type="domain" description="Polysaccharide chain length determinant N-terminal" evidence="11">
    <location>
        <begin position="2"/>
        <end position="89"/>
    </location>
</feature>
<evidence type="ECO:0000256" key="5">
    <source>
        <dbReference type="ARBA" id="ARBA00022741"/>
    </source>
</evidence>
<dbReference type="InterPro" id="IPR033756">
    <property type="entry name" value="YlxH/NBP35"/>
</dbReference>
<dbReference type="InterPro" id="IPR050445">
    <property type="entry name" value="Bact_polysacc_biosynth/exp"/>
</dbReference>
<keyword evidence="8 10" id="KW-0472">Membrane</keyword>
<evidence type="ECO:0000256" key="1">
    <source>
        <dbReference type="ARBA" id="ARBA00004651"/>
    </source>
</evidence>
<evidence type="ECO:0000313" key="12">
    <source>
        <dbReference type="EMBL" id="NIJ00379.1"/>
    </source>
</evidence>
<evidence type="ECO:0000256" key="7">
    <source>
        <dbReference type="ARBA" id="ARBA00022989"/>
    </source>
</evidence>
<dbReference type="InterPro" id="IPR003856">
    <property type="entry name" value="LPS_length_determ_N"/>
</dbReference>
<evidence type="ECO:0000256" key="3">
    <source>
        <dbReference type="ARBA" id="ARBA00022475"/>
    </source>
</evidence>
<dbReference type="PANTHER" id="PTHR32309">
    <property type="entry name" value="TYROSINE-PROTEIN KINASE"/>
    <property type="match status" value="1"/>
</dbReference>
<feature type="transmembrane region" description="Helical" evidence="10">
    <location>
        <begin position="178"/>
        <end position="197"/>
    </location>
</feature>
<protein>
    <submittedName>
        <fullName evidence="12">Capsular exopolysaccharide synthesis family protein</fullName>
    </submittedName>
</protein>
<dbReference type="PANTHER" id="PTHR32309:SF13">
    <property type="entry name" value="FERRIC ENTEROBACTIN TRANSPORT PROTEIN FEPE"/>
    <property type="match status" value="1"/>
</dbReference>
<dbReference type="RefSeq" id="WP_167263872.1">
    <property type="nucleotide sequence ID" value="NZ_BAAAVO010000002.1"/>
</dbReference>
<feature type="region of interest" description="Disordered" evidence="9">
    <location>
        <begin position="479"/>
        <end position="510"/>
    </location>
</feature>
<comment type="similarity">
    <text evidence="2">Belongs to the CpsC/CapA family.</text>
</comment>
<keyword evidence="7 10" id="KW-1133">Transmembrane helix</keyword>
<reference evidence="12 13" key="1">
    <citation type="submission" date="2020-03" db="EMBL/GenBank/DDBJ databases">
        <title>Genomic Encyclopedia of Type Strains, Phase III (KMG-III): the genomes of soil and plant-associated and newly described type strains.</title>
        <authorList>
            <person name="Whitman W."/>
        </authorList>
    </citation>
    <scope>NUCLEOTIDE SEQUENCE [LARGE SCALE GENOMIC DNA]</scope>
    <source>
        <strain evidence="12 13">CECT 4207</strain>
    </source>
</reference>
<accession>A0ABX0TD27</accession>
<evidence type="ECO:0000256" key="9">
    <source>
        <dbReference type="SAM" id="MobiDB-lite"/>
    </source>
</evidence>
<dbReference type="Gene3D" id="3.40.50.300">
    <property type="entry name" value="P-loop containing nucleotide triphosphate hydrolases"/>
    <property type="match status" value="1"/>
</dbReference>
<dbReference type="SUPFAM" id="SSF52540">
    <property type="entry name" value="P-loop containing nucleoside triphosphate hydrolases"/>
    <property type="match status" value="1"/>
</dbReference>
<feature type="transmembrane region" description="Helical" evidence="10">
    <location>
        <begin position="12"/>
        <end position="33"/>
    </location>
</feature>
<dbReference type="InterPro" id="IPR027417">
    <property type="entry name" value="P-loop_NTPase"/>
</dbReference>
<dbReference type="CDD" id="cd05387">
    <property type="entry name" value="BY-kinase"/>
    <property type="match status" value="1"/>
</dbReference>
<keyword evidence="3" id="KW-1003">Cell membrane</keyword>
<comment type="caution">
    <text evidence="12">The sequence shown here is derived from an EMBL/GenBank/DDBJ whole genome shotgun (WGS) entry which is preliminary data.</text>
</comment>
<evidence type="ECO:0000256" key="10">
    <source>
        <dbReference type="SAM" id="Phobius"/>
    </source>
</evidence>
<keyword evidence="5" id="KW-0547">Nucleotide-binding</keyword>
<evidence type="ECO:0000259" key="11">
    <source>
        <dbReference type="Pfam" id="PF02706"/>
    </source>
</evidence>
<dbReference type="Proteomes" id="UP000802392">
    <property type="component" value="Unassembled WGS sequence"/>
</dbReference>
<gene>
    <name evidence="12" type="ORF">FHR86_000677</name>
</gene>
<comment type="subcellular location">
    <subcellularLocation>
        <location evidence="1">Cell membrane</location>
        <topology evidence="1">Multi-pass membrane protein</topology>
    </subcellularLocation>
</comment>
<dbReference type="Pfam" id="PF10609">
    <property type="entry name" value="ParA"/>
    <property type="match status" value="1"/>
</dbReference>
<evidence type="ECO:0000256" key="6">
    <source>
        <dbReference type="ARBA" id="ARBA00022840"/>
    </source>
</evidence>
<organism evidence="12 13">
    <name type="scientific">Paenarthrobacter ilicis</name>
    <dbReference type="NCBI Taxonomy" id="43665"/>
    <lineage>
        <taxon>Bacteria</taxon>
        <taxon>Bacillati</taxon>
        <taxon>Actinomycetota</taxon>
        <taxon>Actinomycetes</taxon>
        <taxon>Micrococcales</taxon>
        <taxon>Micrococcaceae</taxon>
        <taxon>Paenarthrobacter</taxon>
    </lineage>
</organism>
<keyword evidence="13" id="KW-1185">Reference proteome</keyword>
<dbReference type="Pfam" id="PF02706">
    <property type="entry name" value="Wzz"/>
    <property type="match status" value="1"/>
</dbReference>
<evidence type="ECO:0000256" key="4">
    <source>
        <dbReference type="ARBA" id="ARBA00022692"/>
    </source>
</evidence>
<dbReference type="NCBIfam" id="TIGR01007">
    <property type="entry name" value="eps_fam"/>
    <property type="match status" value="1"/>
</dbReference>
<dbReference type="EMBL" id="JAAOZD010000001">
    <property type="protein sequence ID" value="NIJ00379.1"/>
    <property type="molecule type" value="Genomic_DNA"/>
</dbReference>
<feature type="compositionally biased region" description="Basic residues" evidence="9">
    <location>
        <begin position="500"/>
        <end position="510"/>
    </location>
</feature>
<name>A0ABX0TD27_9MICC</name>
<evidence type="ECO:0000256" key="2">
    <source>
        <dbReference type="ARBA" id="ARBA00006683"/>
    </source>
</evidence>
<proteinExistence type="inferred from homology"/>
<dbReference type="InterPro" id="IPR005702">
    <property type="entry name" value="Wzc-like_C"/>
</dbReference>
<evidence type="ECO:0000313" key="13">
    <source>
        <dbReference type="Proteomes" id="UP000802392"/>
    </source>
</evidence>